<dbReference type="EMBL" id="MVBM01000004">
    <property type="protein sequence ID" value="OOK73798.1"/>
    <property type="molecule type" value="Genomic_DNA"/>
</dbReference>
<name>A0A1V3X3W6_MYCKA</name>
<evidence type="ECO:0000313" key="2">
    <source>
        <dbReference type="EMBL" id="OOK73798.1"/>
    </source>
</evidence>
<evidence type="ECO:0000256" key="1">
    <source>
        <dbReference type="SAM" id="MobiDB-lite"/>
    </source>
</evidence>
<dbReference type="Proteomes" id="UP000189229">
    <property type="component" value="Unassembled WGS sequence"/>
</dbReference>
<sequence>MTHRNFRRSPMADCTRPKVASHEPSMLSNTPVPGVEFNLC</sequence>
<accession>A0A1V3X3W6</accession>
<dbReference type="AlphaFoldDB" id="A0A1V3X3W6"/>
<organism evidence="2 3">
    <name type="scientific">Mycobacterium kansasii</name>
    <dbReference type="NCBI Taxonomy" id="1768"/>
    <lineage>
        <taxon>Bacteria</taxon>
        <taxon>Bacillati</taxon>
        <taxon>Actinomycetota</taxon>
        <taxon>Actinomycetes</taxon>
        <taxon>Mycobacteriales</taxon>
        <taxon>Mycobacteriaceae</taxon>
        <taxon>Mycobacterium</taxon>
    </lineage>
</organism>
<feature type="region of interest" description="Disordered" evidence="1">
    <location>
        <begin position="1"/>
        <end position="40"/>
    </location>
</feature>
<proteinExistence type="predicted"/>
<comment type="caution">
    <text evidence="2">The sequence shown here is derived from an EMBL/GenBank/DDBJ whole genome shotgun (WGS) entry which is preliminary data.</text>
</comment>
<protein>
    <submittedName>
        <fullName evidence="2">Uncharacterized protein</fullName>
    </submittedName>
</protein>
<reference evidence="2 3" key="1">
    <citation type="submission" date="2017-02" db="EMBL/GenBank/DDBJ databases">
        <title>Complete genome sequences of Mycobacterium kansasii strains isolated from rhesus macaques.</title>
        <authorList>
            <person name="Panda A."/>
            <person name="Nagaraj S."/>
            <person name="Zhao X."/>
            <person name="Tettelin H."/>
            <person name="Detolla L.J."/>
        </authorList>
    </citation>
    <scope>NUCLEOTIDE SEQUENCE [LARGE SCALE GENOMIC DNA]</scope>
    <source>
        <strain evidence="2 3">11-3813</strain>
    </source>
</reference>
<gene>
    <name evidence="2" type="ORF">BZL30_4760</name>
</gene>
<evidence type="ECO:0000313" key="3">
    <source>
        <dbReference type="Proteomes" id="UP000189229"/>
    </source>
</evidence>